<name>A0A173R468_ANAHA</name>
<keyword evidence="1" id="KW-0808">Transferase</keyword>
<dbReference type="Gene3D" id="3.40.50.300">
    <property type="entry name" value="P-loop containing nucleotide triphosphate hydrolases"/>
    <property type="match status" value="1"/>
</dbReference>
<dbReference type="RefSeq" id="WP_055257596.1">
    <property type="nucleotide sequence ID" value="NZ_CYXT01000001.1"/>
</dbReference>
<evidence type="ECO:0000313" key="1">
    <source>
        <dbReference type="EMBL" id="CUM72615.1"/>
    </source>
</evidence>
<keyword evidence="1" id="KW-0418">Kinase</keyword>
<evidence type="ECO:0000313" key="2">
    <source>
        <dbReference type="Proteomes" id="UP000095598"/>
    </source>
</evidence>
<dbReference type="EMBL" id="CYXT01000001">
    <property type="protein sequence ID" value="CUM72615.1"/>
    <property type="molecule type" value="Genomic_DNA"/>
</dbReference>
<gene>
    <name evidence="1" type="primary">coaA</name>
    <name evidence="1" type="ORF">ERS852425_00251</name>
</gene>
<organism evidence="1 2">
    <name type="scientific">Anaerostipes hadrus</name>
    <dbReference type="NCBI Taxonomy" id="649756"/>
    <lineage>
        <taxon>Bacteria</taxon>
        <taxon>Bacillati</taxon>
        <taxon>Bacillota</taxon>
        <taxon>Clostridia</taxon>
        <taxon>Lachnospirales</taxon>
        <taxon>Lachnospiraceae</taxon>
        <taxon>Anaerostipes</taxon>
    </lineage>
</organism>
<dbReference type="Proteomes" id="UP000095598">
    <property type="component" value="Unassembled WGS sequence"/>
</dbReference>
<protein>
    <submittedName>
        <fullName evidence="1">Pantothenate kinase</fullName>
        <ecNumber evidence="1">2.7.1.33</ecNumber>
    </submittedName>
</protein>
<sequence length="251" mass="29755">MKEWKEYLFKVNGFEMTAVYNEDTIQKVFLPLLKQLQQLQKEKKERIIVFMAAPPAVGKTTLCEFLEYLSKQDQEFTDIQALGLDGFHYHSDYINSHDAIVLGEKVRMKQVKGCPETYDTEKLRQKLEKIKIEDILWPIYDRNLHDVVEDQIKVTKDIILIEGNWLLLKQEPWKSMQQYADYKILILAEEEMLKERLISRKEKGGLTREEAVAWYQNSDSKNVKRVLKNSCRKHLNLLLQVEQDNDYLQVK</sequence>
<dbReference type="InterPro" id="IPR027417">
    <property type="entry name" value="P-loop_NTPase"/>
</dbReference>
<accession>A0A173R468</accession>
<dbReference type="AlphaFoldDB" id="A0A173R468"/>
<dbReference type="PANTHER" id="PTHR10285">
    <property type="entry name" value="URIDINE KINASE"/>
    <property type="match status" value="1"/>
</dbReference>
<proteinExistence type="predicted"/>
<dbReference type="EC" id="2.7.1.33" evidence="1"/>
<reference evidence="1 2" key="1">
    <citation type="submission" date="2015-09" db="EMBL/GenBank/DDBJ databases">
        <authorList>
            <consortium name="Pathogen Informatics"/>
        </authorList>
    </citation>
    <scope>NUCLEOTIDE SEQUENCE [LARGE SCALE GENOMIC DNA]</scope>
    <source>
        <strain evidence="1 2">2789STDY5608868</strain>
    </source>
</reference>
<dbReference type="SUPFAM" id="SSF52540">
    <property type="entry name" value="P-loop containing nucleoside triphosphate hydrolases"/>
    <property type="match status" value="1"/>
</dbReference>
<dbReference type="GO" id="GO:0004594">
    <property type="term" value="F:pantothenate kinase activity"/>
    <property type="evidence" value="ECO:0007669"/>
    <property type="project" value="UniProtKB-EC"/>
</dbReference>
<dbReference type="NCBIfam" id="NF006745">
    <property type="entry name" value="PRK09270.1-4"/>
    <property type="match status" value="1"/>
</dbReference>